<comment type="caution">
    <text evidence="3">The sequence shown here is derived from an EMBL/GenBank/DDBJ whole genome shotgun (WGS) entry which is preliminary data.</text>
</comment>
<keyword evidence="1" id="KW-0472">Membrane</keyword>
<evidence type="ECO:0000259" key="2">
    <source>
        <dbReference type="Pfam" id="PF02698"/>
    </source>
</evidence>
<organism evidence="3 4">
    <name type="scientific">Phormidesmis priestleyi Ana</name>
    <dbReference type="NCBI Taxonomy" id="1666911"/>
    <lineage>
        <taxon>Bacteria</taxon>
        <taxon>Bacillati</taxon>
        <taxon>Cyanobacteriota</taxon>
        <taxon>Cyanophyceae</taxon>
        <taxon>Leptolyngbyales</taxon>
        <taxon>Leptolyngbyaceae</taxon>
        <taxon>Phormidesmis</taxon>
    </lineage>
</organism>
<feature type="transmembrane region" description="Helical" evidence="1">
    <location>
        <begin position="56"/>
        <end position="75"/>
    </location>
</feature>
<proteinExistence type="predicted"/>
<feature type="transmembrane region" description="Helical" evidence="1">
    <location>
        <begin position="23"/>
        <end position="44"/>
    </location>
</feature>
<gene>
    <name evidence="3" type="ORF">HLUCCA11_11720</name>
</gene>
<evidence type="ECO:0000313" key="4">
    <source>
        <dbReference type="Proteomes" id="UP000050465"/>
    </source>
</evidence>
<reference evidence="3 4" key="1">
    <citation type="submission" date="2015-09" db="EMBL/GenBank/DDBJ databases">
        <title>Identification and resolution of microdiversity through metagenomic sequencing of parallel consortia.</title>
        <authorList>
            <person name="Nelson W.C."/>
            <person name="Romine M.F."/>
            <person name="Lindemann S.R."/>
        </authorList>
    </citation>
    <scope>NUCLEOTIDE SEQUENCE [LARGE SCALE GENOMIC DNA]</scope>
    <source>
        <strain evidence="3">Ana</strain>
    </source>
</reference>
<dbReference type="Pfam" id="PF02698">
    <property type="entry name" value="DUF218"/>
    <property type="match status" value="1"/>
</dbReference>
<sequence length="262" mass="29065">MLDYSLCQQASSTQLWTVVSRTLLFVFSQPLIAVAILVALASLLWGFKRDRPKKQVLSLGLGLLAVYLFTISPLASQLGTRWLVSFLPADVGSQADAIVVLGRGDQQNSIRAEVAGQLWQAQRAPIIFPSGRKDALLMAQLIKQKVSDAVIEGEPCSLTTEENAEFTAALLRPKGVKTIILVTDPPHMKRSLLTFESFGFKVIPYFSPLSDDTGRTKKRFIVAREIIGFWQYKMMGRYSTRPVPPPSVINEEEPALKALKFI</sequence>
<keyword evidence="1" id="KW-1133">Transmembrane helix</keyword>
<dbReference type="GO" id="GO:0043164">
    <property type="term" value="P:Gram-negative-bacterium-type cell wall biogenesis"/>
    <property type="evidence" value="ECO:0007669"/>
    <property type="project" value="TreeGrafter"/>
</dbReference>
<name>A0A0P8DFI3_9CYAN</name>
<dbReference type="PANTHER" id="PTHR30336:SF4">
    <property type="entry name" value="ENVELOPE BIOGENESIS FACTOR ELYC"/>
    <property type="match status" value="1"/>
</dbReference>
<dbReference type="GO" id="GO:0000270">
    <property type="term" value="P:peptidoglycan metabolic process"/>
    <property type="evidence" value="ECO:0007669"/>
    <property type="project" value="TreeGrafter"/>
</dbReference>
<dbReference type="InterPro" id="IPR003848">
    <property type="entry name" value="DUF218"/>
</dbReference>
<dbReference type="STRING" id="1666911.HLUCCA11_11720"/>
<dbReference type="PANTHER" id="PTHR30336">
    <property type="entry name" value="INNER MEMBRANE PROTEIN, PROBABLE PERMEASE"/>
    <property type="match status" value="1"/>
</dbReference>
<dbReference type="Proteomes" id="UP000050465">
    <property type="component" value="Unassembled WGS sequence"/>
</dbReference>
<dbReference type="Gene3D" id="3.40.50.620">
    <property type="entry name" value="HUPs"/>
    <property type="match status" value="1"/>
</dbReference>
<dbReference type="GO" id="GO:0005886">
    <property type="term" value="C:plasma membrane"/>
    <property type="evidence" value="ECO:0007669"/>
    <property type="project" value="TreeGrafter"/>
</dbReference>
<evidence type="ECO:0000313" key="3">
    <source>
        <dbReference type="EMBL" id="KPQ35080.1"/>
    </source>
</evidence>
<dbReference type="AlphaFoldDB" id="A0A0P8DFI3"/>
<accession>A0A0P8DFI3</accession>
<dbReference type="InterPro" id="IPR051599">
    <property type="entry name" value="Cell_Envelope_Assoc"/>
</dbReference>
<protein>
    <recommendedName>
        <fullName evidence="2">DUF218 domain-containing protein</fullName>
    </recommendedName>
</protein>
<dbReference type="CDD" id="cd06259">
    <property type="entry name" value="YdcF-like"/>
    <property type="match status" value="1"/>
</dbReference>
<dbReference type="EMBL" id="LJZR01000014">
    <property type="protein sequence ID" value="KPQ35080.1"/>
    <property type="molecule type" value="Genomic_DNA"/>
</dbReference>
<evidence type="ECO:0000256" key="1">
    <source>
        <dbReference type="SAM" id="Phobius"/>
    </source>
</evidence>
<feature type="domain" description="DUF218" evidence="2">
    <location>
        <begin position="96"/>
        <end position="228"/>
    </location>
</feature>
<dbReference type="InterPro" id="IPR014729">
    <property type="entry name" value="Rossmann-like_a/b/a_fold"/>
</dbReference>
<keyword evidence="1" id="KW-0812">Transmembrane</keyword>